<feature type="short sequence motif" description="GXSXG" evidence="4">
    <location>
        <begin position="36"/>
        <end position="40"/>
    </location>
</feature>
<evidence type="ECO:0000256" key="3">
    <source>
        <dbReference type="ARBA" id="ARBA00023098"/>
    </source>
</evidence>
<dbReference type="RefSeq" id="WP_101637446.1">
    <property type="nucleotide sequence ID" value="NZ_PKHU01000005.1"/>
</dbReference>
<dbReference type="AlphaFoldDB" id="A0A2I1N9K0"/>
<comment type="caution">
    <text evidence="6">The sequence shown here is derived from an EMBL/GenBank/DDBJ whole genome shotgun (WGS) entry which is preliminary data.</text>
</comment>
<proteinExistence type="predicted"/>
<keyword evidence="3 4" id="KW-0443">Lipid metabolism</keyword>
<dbReference type="Proteomes" id="UP000234639">
    <property type="component" value="Unassembled WGS sequence"/>
</dbReference>
<dbReference type="PANTHER" id="PTHR14226:SF78">
    <property type="entry name" value="SLR0060 PROTEIN"/>
    <property type="match status" value="1"/>
</dbReference>
<dbReference type="Gene3D" id="3.40.1090.10">
    <property type="entry name" value="Cytosolic phospholipase A2 catalytic domain"/>
    <property type="match status" value="1"/>
</dbReference>
<evidence type="ECO:0000256" key="1">
    <source>
        <dbReference type="ARBA" id="ARBA00022801"/>
    </source>
</evidence>
<reference evidence="6 7" key="1">
    <citation type="submission" date="2017-12" db="EMBL/GenBank/DDBJ databases">
        <title>Phylogenetic diversity of female urinary microbiome.</title>
        <authorList>
            <person name="Thomas-White K."/>
            <person name="Wolfe A.J."/>
        </authorList>
    </citation>
    <scope>NUCLEOTIDE SEQUENCE [LARGE SCALE GENOMIC DNA]</scope>
    <source>
        <strain evidence="6 7">UMB0112</strain>
    </source>
</reference>
<dbReference type="InterPro" id="IPR002641">
    <property type="entry name" value="PNPLA_dom"/>
</dbReference>
<gene>
    <name evidence="6" type="ORF">CYJ41_06400</name>
</gene>
<evidence type="ECO:0000313" key="6">
    <source>
        <dbReference type="EMBL" id="PKZ29056.1"/>
    </source>
</evidence>
<dbReference type="GO" id="GO:0016042">
    <property type="term" value="P:lipid catabolic process"/>
    <property type="evidence" value="ECO:0007669"/>
    <property type="project" value="UniProtKB-UniRule"/>
</dbReference>
<organism evidence="6 7">
    <name type="scientific">Campylobacter ureolyticus</name>
    <dbReference type="NCBI Taxonomy" id="827"/>
    <lineage>
        <taxon>Bacteria</taxon>
        <taxon>Pseudomonadati</taxon>
        <taxon>Campylobacterota</taxon>
        <taxon>Epsilonproteobacteria</taxon>
        <taxon>Campylobacterales</taxon>
        <taxon>Campylobacteraceae</taxon>
        <taxon>Campylobacter</taxon>
    </lineage>
</organism>
<feature type="active site" description="Nucleophile" evidence="4">
    <location>
        <position position="38"/>
    </location>
</feature>
<evidence type="ECO:0000259" key="5">
    <source>
        <dbReference type="PROSITE" id="PS51635"/>
    </source>
</evidence>
<feature type="active site" description="Proton acceptor" evidence="4">
    <location>
        <position position="150"/>
    </location>
</feature>
<keyword evidence="2 4" id="KW-0442">Lipid degradation</keyword>
<comment type="caution">
    <text evidence="4">Lacks conserved residue(s) required for the propagation of feature annotation.</text>
</comment>
<protein>
    <recommendedName>
        <fullName evidence="5">PNPLA domain-containing protein</fullName>
    </recommendedName>
</protein>
<dbReference type="SUPFAM" id="SSF52151">
    <property type="entry name" value="FabD/lysophospholipase-like"/>
    <property type="match status" value="1"/>
</dbReference>
<evidence type="ECO:0000256" key="2">
    <source>
        <dbReference type="ARBA" id="ARBA00022963"/>
    </source>
</evidence>
<accession>A0A2I1N9K0</accession>
<name>A0A2I1N9K0_9BACT</name>
<dbReference type="GO" id="GO:0016787">
    <property type="term" value="F:hydrolase activity"/>
    <property type="evidence" value="ECO:0007669"/>
    <property type="project" value="UniProtKB-UniRule"/>
</dbReference>
<dbReference type="InterPro" id="IPR050301">
    <property type="entry name" value="NTE"/>
</dbReference>
<dbReference type="InterPro" id="IPR016035">
    <property type="entry name" value="Acyl_Trfase/lysoPLipase"/>
</dbReference>
<dbReference type="PROSITE" id="PS51635">
    <property type="entry name" value="PNPLA"/>
    <property type="match status" value="1"/>
</dbReference>
<feature type="short sequence motif" description="DGA/G" evidence="4">
    <location>
        <begin position="150"/>
        <end position="152"/>
    </location>
</feature>
<sequence>MDINLSLSGGAARGAYHLGVLQKLDEIGVYIKRISGASIGSFVAVAYASGFKPLEILEIIKTNEFKSAFSLNLDFKSFAKIEFNNKIIQDLLKFKRLEELKIPVYLSALDLKSGEIIYFNKGDTLKIVLGSCALIPIFEAVKYDNYFLADGGFKDNLPTKPFEKFKEKTVAVDLQPISNLINKYDISLPFKKPKFKDDFNLITGVNRALRVMLSPQKPKISKDTIYISSNLIKKYSLFSFKNFDELFELGYNSVNEEKFR</sequence>
<feature type="domain" description="PNPLA" evidence="5">
    <location>
        <begin position="5"/>
        <end position="163"/>
    </location>
</feature>
<evidence type="ECO:0000313" key="7">
    <source>
        <dbReference type="Proteomes" id="UP000234639"/>
    </source>
</evidence>
<dbReference type="PANTHER" id="PTHR14226">
    <property type="entry name" value="NEUROPATHY TARGET ESTERASE/SWISS CHEESE D.MELANOGASTER"/>
    <property type="match status" value="1"/>
</dbReference>
<dbReference type="Pfam" id="PF01734">
    <property type="entry name" value="Patatin"/>
    <property type="match status" value="1"/>
</dbReference>
<evidence type="ECO:0000256" key="4">
    <source>
        <dbReference type="PROSITE-ProRule" id="PRU01161"/>
    </source>
</evidence>
<dbReference type="EMBL" id="PKHU01000005">
    <property type="protein sequence ID" value="PKZ29056.1"/>
    <property type="molecule type" value="Genomic_DNA"/>
</dbReference>
<keyword evidence="1 4" id="KW-0378">Hydrolase</keyword>